<evidence type="ECO:0000313" key="2">
    <source>
        <dbReference type="EMBL" id="KAK6633970.1"/>
    </source>
</evidence>
<reference evidence="2 3" key="1">
    <citation type="submission" date="2023-09" db="EMBL/GenBank/DDBJ databases">
        <title>Genomes of two closely related lineages of the louse Polyplax serrata with different host specificities.</title>
        <authorList>
            <person name="Martinu J."/>
            <person name="Tarabai H."/>
            <person name="Stefka J."/>
            <person name="Hypsa V."/>
        </authorList>
    </citation>
    <scope>NUCLEOTIDE SEQUENCE [LARGE SCALE GENOMIC DNA]</scope>
    <source>
        <strain evidence="2">98ZLc_SE</strain>
    </source>
</reference>
<evidence type="ECO:0000313" key="3">
    <source>
        <dbReference type="Proteomes" id="UP001359485"/>
    </source>
</evidence>
<feature type="region of interest" description="Disordered" evidence="1">
    <location>
        <begin position="1"/>
        <end position="43"/>
    </location>
</feature>
<protein>
    <submittedName>
        <fullName evidence="2">Uncharacterized protein</fullName>
    </submittedName>
</protein>
<dbReference type="Proteomes" id="UP001359485">
    <property type="component" value="Unassembled WGS sequence"/>
</dbReference>
<gene>
    <name evidence="2" type="ORF">RUM44_004577</name>
</gene>
<organism evidence="2 3">
    <name type="scientific">Polyplax serrata</name>
    <name type="common">Common mouse louse</name>
    <dbReference type="NCBI Taxonomy" id="468196"/>
    <lineage>
        <taxon>Eukaryota</taxon>
        <taxon>Metazoa</taxon>
        <taxon>Ecdysozoa</taxon>
        <taxon>Arthropoda</taxon>
        <taxon>Hexapoda</taxon>
        <taxon>Insecta</taxon>
        <taxon>Pterygota</taxon>
        <taxon>Neoptera</taxon>
        <taxon>Paraneoptera</taxon>
        <taxon>Psocodea</taxon>
        <taxon>Troctomorpha</taxon>
        <taxon>Phthiraptera</taxon>
        <taxon>Anoplura</taxon>
        <taxon>Polyplacidae</taxon>
        <taxon>Polyplax</taxon>
    </lineage>
</organism>
<evidence type="ECO:0000256" key="1">
    <source>
        <dbReference type="SAM" id="MobiDB-lite"/>
    </source>
</evidence>
<dbReference type="EMBL" id="JAWJWF010000004">
    <property type="protein sequence ID" value="KAK6633970.1"/>
    <property type="molecule type" value="Genomic_DNA"/>
</dbReference>
<accession>A0ABR1B384</accession>
<sequence length="97" mass="10656">MGPDDRPTPTPTPESCKENLTTTRTAHHPRPQTSAPEEALDIQTPVKAKMVPSVVAPLQHAIFRSPDHTLTVSNLTFLVTTKCLFITNVKLKTLNVD</sequence>
<proteinExistence type="predicted"/>
<name>A0ABR1B384_POLSC</name>
<comment type="caution">
    <text evidence="2">The sequence shown here is derived from an EMBL/GenBank/DDBJ whole genome shotgun (WGS) entry which is preliminary data.</text>
</comment>
<keyword evidence="3" id="KW-1185">Reference proteome</keyword>